<dbReference type="InterPro" id="IPR036849">
    <property type="entry name" value="Enolase-like_C_sf"/>
</dbReference>
<accession>A0A499V3E1</accession>
<dbReference type="PANTHER" id="PTHR48080:SF2">
    <property type="entry name" value="D-GALACTONATE DEHYDRATASE"/>
    <property type="match status" value="1"/>
</dbReference>
<evidence type="ECO:0000259" key="5">
    <source>
        <dbReference type="SMART" id="SM00829"/>
    </source>
</evidence>
<evidence type="ECO:0000259" key="6">
    <source>
        <dbReference type="SMART" id="SM00922"/>
    </source>
</evidence>
<evidence type="ECO:0000256" key="1">
    <source>
        <dbReference type="ARBA" id="ARBA00023002"/>
    </source>
</evidence>
<dbReference type="InterPro" id="IPR002328">
    <property type="entry name" value="ADH_Zn_CS"/>
</dbReference>
<protein>
    <recommendedName>
        <fullName evidence="9">Enoyl reductase (ER) domain-containing protein</fullName>
    </recommendedName>
</protein>
<dbReference type="SUPFAM" id="SSF50129">
    <property type="entry name" value="GroES-like"/>
    <property type="match status" value="1"/>
</dbReference>
<dbReference type="Gene3D" id="3.90.180.10">
    <property type="entry name" value="Medium-chain alcohol dehydrogenases, catalytic domain"/>
    <property type="match status" value="1"/>
</dbReference>
<organism evidence="7 8">
    <name type="scientific">Streptomyces antimycoticus</name>
    <dbReference type="NCBI Taxonomy" id="68175"/>
    <lineage>
        <taxon>Bacteria</taxon>
        <taxon>Bacillati</taxon>
        <taxon>Actinomycetota</taxon>
        <taxon>Actinomycetes</taxon>
        <taxon>Kitasatosporales</taxon>
        <taxon>Streptomycetaceae</taxon>
        <taxon>Streptomyces</taxon>
        <taxon>Streptomyces violaceusniger group</taxon>
    </lineage>
</organism>
<sequence length="781" mass="83691">MRITGISTHVVGTPWRNLTYVQVHTDEGITGVGETRMLGRTDALLGYLREAELNHLAGSDPFAVEDLVRRMKYGDYGRAGEIVMSGIACVEMACWDIKGKALGVPVWQLLGGKVTDQVKAYANGWYTVERTPEAFHKAASTVVERGYRALKLDPFGTGHFELDHAETLHSISLVEAVRDAIGPEAELLVEMHGRFSPATAVRIAGELERFHPSWLEEPVPPENLKALAKVAEKTRLPIATGERIHDRIEFRELFESQAADIIQPDVGHIGGIGEARKLAATAETHYVLIAPHNVGGSVLTAASLQLAGCTPNFKILEHFNDFADAEIKKVVKGAPQVVDGYFQLSHEPGLGVELDTDAAAEFPQQQAHFDLWAEGWEKRNPSGGEANERRGTSRRRRDTAARRRGRPASPSRHAPRSGAEGPTSERAGDARCRGEPMHMSRTEDVLVLDKPGSHRLESRAIAAPGPGDARVRVHASGICGSDRELYQGNRPEGYVRYPVTPGHEWSGTVEAVGAGVPEALVGRKVVGEGFRNCQVCDRCHAGETTLCTAGYEETGFTQPGAMADTLTLPARLLHPLSDDADLGAAALLEPAACIAAAALKARARPGERVAVVGTGTLGMIAVQFLAAVSPARLLVVGTRPDREQLSLDFGATDFRTRDQLSDQLSGYDVVIETAGSASAARSSASLLRRGGRLVLTGIPAAGADGLDPTDLVVRQIEVQTVFGAPPAAWSHAVRVFDAGLLTLRPLITHELPLTDFASAIELVGSGDPAVGKVLLRPQGLD</sequence>
<dbReference type="InterPro" id="IPR036291">
    <property type="entry name" value="NAD(P)-bd_dom_sf"/>
</dbReference>
<dbReference type="SMART" id="SM00922">
    <property type="entry name" value="MR_MLE"/>
    <property type="match status" value="1"/>
</dbReference>
<feature type="domain" description="Enoyl reductase (ER)" evidence="5">
    <location>
        <begin position="452"/>
        <end position="775"/>
    </location>
</feature>
<gene>
    <name evidence="7" type="ORF">SSPO_067890</name>
</gene>
<dbReference type="GO" id="GO:0008270">
    <property type="term" value="F:zinc ion binding"/>
    <property type="evidence" value="ECO:0007669"/>
    <property type="project" value="InterPro"/>
</dbReference>
<dbReference type="Pfam" id="PF02746">
    <property type="entry name" value="MR_MLE_N"/>
    <property type="match status" value="1"/>
</dbReference>
<dbReference type="Gene3D" id="3.30.390.10">
    <property type="entry name" value="Enolase-like, N-terminal domain"/>
    <property type="match status" value="1"/>
</dbReference>
<evidence type="ECO:0000313" key="7">
    <source>
        <dbReference type="EMBL" id="BBJ44071.1"/>
    </source>
</evidence>
<proteinExistence type="inferred from homology"/>
<dbReference type="InterPro" id="IPR029017">
    <property type="entry name" value="Enolase-like_N"/>
</dbReference>
<keyword evidence="3" id="KW-0479">Metal-binding</keyword>
<dbReference type="Pfam" id="PF08240">
    <property type="entry name" value="ADH_N"/>
    <property type="match status" value="1"/>
</dbReference>
<dbReference type="InterPro" id="IPR013341">
    <property type="entry name" value="Mandelate_racemase_N_dom"/>
</dbReference>
<keyword evidence="3" id="KW-0862">Zinc</keyword>
<comment type="similarity">
    <text evidence="3">Belongs to the zinc-containing alcohol dehydrogenase family.</text>
</comment>
<reference evidence="7 8" key="1">
    <citation type="journal article" date="2020" name="Int. J. Syst. Evol. Microbiol.">
        <title>Reclassification of Streptomyces castelarensis and Streptomyces sporoclivatus as later heterotypic synonyms of Streptomyces antimycoticus.</title>
        <authorList>
            <person name="Komaki H."/>
            <person name="Tamura T."/>
        </authorList>
    </citation>
    <scope>NUCLEOTIDE SEQUENCE [LARGE SCALE GENOMIC DNA]</scope>
    <source>
        <strain evidence="7 8">NBRC 100767</strain>
    </source>
</reference>
<dbReference type="Proteomes" id="UP000463951">
    <property type="component" value="Chromosome"/>
</dbReference>
<dbReference type="SFLD" id="SFLDG00179">
    <property type="entry name" value="mandelate_racemase"/>
    <property type="match status" value="1"/>
</dbReference>
<feature type="compositionally biased region" description="Basic and acidic residues" evidence="4">
    <location>
        <begin position="426"/>
        <end position="443"/>
    </location>
</feature>
<feature type="compositionally biased region" description="Basic and acidic residues" evidence="4">
    <location>
        <begin position="375"/>
        <end position="391"/>
    </location>
</feature>
<dbReference type="SUPFAM" id="SSF51735">
    <property type="entry name" value="NAD(P)-binding Rossmann-fold domains"/>
    <property type="match status" value="1"/>
</dbReference>
<dbReference type="InterPro" id="IPR013149">
    <property type="entry name" value="ADH-like_C"/>
</dbReference>
<dbReference type="Pfam" id="PF13378">
    <property type="entry name" value="MR_MLE_C"/>
    <property type="match status" value="1"/>
</dbReference>
<dbReference type="PROSITE" id="PS00059">
    <property type="entry name" value="ADH_ZINC"/>
    <property type="match status" value="1"/>
</dbReference>
<evidence type="ECO:0000256" key="4">
    <source>
        <dbReference type="SAM" id="MobiDB-lite"/>
    </source>
</evidence>
<keyword evidence="2" id="KW-0456">Lyase</keyword>
<comment type="cofactor">
    <cofactor evidence="3">
        <name>Zn(2+)</name>
        <dbReference type="ChEBI" id="CHEBI:29105"/>
    </cofactor>
</comment>
<dbReference type="SUPFAM" id="SSF51604">
    <property type="entry name" value="Enolase C-terminal domain-like"/>
    <property type="match status" value="1"/>
</dbReference>
<dbReference type="InterPro" id="IPR013154">
    <property type="entry name" value="ADH-like_N"/>
</dbReference>
<dbReference type="Gene3D" id="3.20.20.120">
    <property type="entry name" value="Enolase-like C-terminal domain"/>
    <property type="match status" value="1"/>
</dbReference>
<dbReference type="SFLD" id="SFLDS00001">
    <property type="entry name" value="Enolase"/>
    <property type="match status" value="1"/>
</dbReference>
<dbReference type="Pfam" id="PF00107">
    <property type="entry name" value="ADH_zinc_N"/>
    <property type="match status" value="1"/>
</dbReference>
<dbReference type="CDD" id="cd03316">
    <property type="entry name" value="MR_like"/>
    <property type="match status" value="1"/>
</dbReference>
<dbReference type="GO" id="GO:0016491">
    <property type="term" value="F:oxidoreductase activity"/>
    <property type="evidence" value="ECO:0007669"/>
    <property type="project" value="UniProtKB-KW"/>
</dbReference>
<keyword evidence="1" id="KW-0560">Oxidoreductase</keyword>
<name>A0A499V3E1_9ACTN</name>
<dbReference type="InterPro" id="IPR034593">
    <property type="entry name" value="DgoD-like"/>
</dbReference>
<dbReference type="Gene3D" id="3.40.50.720">
    <property type="entry name" value="NAD(P)-binding Rossmann-like Domain"/>
    <property type="match status" value="1"/>
</dbReference>
<dbReference type="GO" id="GO:0016829">
    <property type="term" value="F:lyase activity"/>
    <property type="evidence" value="ECO:0007669"/>
    <property type="project" value="UniProtKB-KW"/>
</dbReference>
<feature type="compositionally biased region" description="Basic residues" evidence="4">
    <location>
        <begin position="392"/>
        <end position="406"/>
    </location>
</feature>
<dbReference type="PANTHER" id="PTHR48080">
    <property type="entry name" value="D-GALACTONATE DEHYDRATASE-RELATED"/>
    <property type="match status" value="1"/>
</dbReference>
<dbReference type="EMBL" id="AP019620">
    <property type="protein sequence ID" value="BBJ44071.1"/>
    <property type="molecule type" value="Genomic_DNA"/>
</dbReference>
<dbReference type="SUPFAM" id="SSF54826">
    <property type="entry name" value="Enolase N-terminal domain-like"/>
    <property type="match status" value="1"/>
</dbReference>
<dbReference type="InterPro" id="IPR029065">
    <property type="entry name" value="Enolase_C-like"/>
</dbReference>
<dbReference type="InterPro" id="IPR011032">
    <property type="entry name" value="GroES-like_sf"/>
</dbReference>
<dbReference type="InterPro" id="IPR013342">
    <property type="entry name" value="Mandelate_racemase_C"/>
</dbReference>
<feature type="compositionally biased region" description="Low complexity" evidence="4">
    <location>
        <begin position="407"/>
        <end position="419"/>
    </location>
</feature>
<evidence type="ECO:0000256" key="2">
    <source>
        <dbReference type="ARBA" id="ARBA00023239"/>
    </source>
</evidence>
<dbReference type="InterPro" id="IPR020843">
    <property type="entry name" value="ER"/>
</dbReference>
<dbReference type="SMART" id="SM00829">
    <property type="entry name" value="PKS_ER"/>
    <property type="match status" value="1"/>
</dbReference>
<dbReference type="AlphaFoldDB" id="A0A499V3E1"/>
<feature type="region of interest" description="Disordered" evidence="4">
    <location>
        <begin position="375"/>
        <end position="443"/>
    </location>
</feature>
<evidence type="ECO:0000256" key="3">
    <source>
        <dbReference type="RuleBase" id="RU361277"/>
    </source>
</evidence>
<feature type="domain" description="Mandelate racemase/muconate lactonizing enzyme C-terminal" evidence="6">
    <location>
        <begin position="132"/>
        <end position="237"/>
    </location>
</feature>
<evidence type="ECO:0000313" key="8">
    <source>
        <dbReference type="Proteomes" id="UP000463951"/>
    </source>
</evidence>
<evidence type="ECO:0008006" key="9">
    <source>
        <dbReference type="Google" id="ProtNLM"/>
    </source>
</evidence>